<evidence type="ECO:0000256" key="5">
    <source>
        <dbReference type="ARBA" id="ARBA00022989"/>
    </source>
</evidence>
<evidence type="ECO:0000256" key="7">
    <source>
        <dbReference type="ARBA" id="ARBA00024041"/>
    </source>
</evidence>
<dbReference type="GO" id="GO:0004672">
    <property type="term" value="F:protein kinase activity"/>
    <property type="evidence" value="ECO:0007669"/>
    <property type="project" value="InterPro"/>
</dbReference>
<evidence type="ECO:0000256" key="3">
    <source>
        <dbReference type="ARBA" id="ARBA00022475"/>
    </source>
</evidence>
<proteinExistence type="inferred from homology"/>
<evidence type="ECO:0000256" key="9">
    <source>
        <dbReference type="SAM" id="Phobius"/>
    </source>
</evidence>
<feature type="transmembrane region" description="Helical" evidence="9">
    <location>
        <begin position="534"/>
        <end position="554"/>
    </location>
</feature>
<gene>
    <name evidence="11" type="ORF">AaE_009827</name>
</gene>
<name>A0A6A5A6P5_APHAT</name>
<dbReference type="VEuPathDB" id="FungiDB:H257_01683"/>
<dbReference type="Pfam" id="PF13520">
    <property type="entry name" value="AA_permease_2"/>
    <property type="match status" value="1"/>
</dbReference>
<comment type="subcellular location">
    <subcellularLocation>
        <location evidence="1">Cell membrane</location>
        <topology evidence="1">Multi-pass membrane protein</topology>
    </subcellularLocation>
</comment>
<feature type="transmembrane region" description="Helical" evidence="9">
    <location>
        <begin position="644"/>
        <end position="665"/>
    </location>
</feature>
<keyword evidence="4 9" id="KW-0812">Transmembrane</keyword>
<feature type="transmembrane region" description="Helical" evidence="9">
    <location>
        <begin position="919"/>
        <end position="939"/>
    </location>
</feature>
<evidence type="ECO:0000256" key="8">
    <source>
        <dbReference type="SAM" id="MobiDB-lite"/>
    </source>
</evidence>
<keyword evidence="6 9" id="KW-0472">Membrane</keyword>
<comment type="similarity">
    <text evidence="7">Belongs to the amino acid-polyamine-organocation (APC) superfamily. Polyamine:cation symporter (PHS) (TC 2.A.3.12) family.</text>
</comment>
<dbReference type="GO" id="GO:0015203">
    <property type="term" value="F:polyamine transmembrane transporter activity"/>
    <property type="evidence" value="ECO:0007669"/>
    <property type="project" value="UniProtKB-ARBA"/>
</dbReference>
<feature type="domain" description="Protein kinase" evidence="10">
    <location>
        <begin position="17"/>
        <end position="287"/>
    </location>
</feature>
<dbReference type="SUPFAM" id="SSF56112">
    <property type="entry name" value="Protein kinase-like (PK-like)"/>
    <property type="match status" value="1"/>
</dbReference>
<dbReference type="CDD" id="cd08215">
    <property type="entry name" value="STKc_Nek"/>
    <property type="match status" value="1"/>
</dbReference>
<evidence type="ECO:0000256" key="1">
    <source>
        <dbReference type="ARBA" id="ARBA00004651"/>
    </source>
</evidence>
<evidence type="ECO:0000256" key="6">
    <source>
        <dbReference type="ARBA" id="ARBA00023136"/>
    </source>
</evidence>
<dbReference type="PROSITE" id="PS00108">
    <property type="entry name" value="PROTEIN_KINASE_ST"/>
    <property type="match status" value="1"/>
</dbReference>
<evidence type="ECO:0000313" key="11">
    <source>
        <dbReference type="EMBL" id="KAF0724003.1"/>
    </source>
</evidence>
<dbReference type="InterPro" id="IPR044566">
    <property type="entry name" value="RMV1-like"/>
</dbReference>
<dbReference type="GO" id="GO:0005524">
    <property type="term" value="F:ATP binding"/>
    <property type="evidence" value="ECO:0007669"/>
    <property type="project" value="InterPro"/>
</dbReference>
<feature type="transmembrane region" description="Helical" evidence="9">
    <location>
        <begin position="855"/>
        <end position="873"/>
    </location>
</feature>
<dbReference type="AlphaFoldDB" id="A0A6A5A6P5"/>
<keyword evidence="2" id="KW-0813">Transport</keyword>
<accession>A0A6A5A6P5</accession>
<dbReference type="VEuPathDB" id="FungiDB:H257_01682"/>
<sequence>MSSMPSVLSTVGSLSDYEEVRQLGSGTYGDLFVCNRKRDNEIVCVKQIELGHLTTEQKAACWNEVHVCERLVHPNIIAYHSAFLDRKGTLLAIEMEYCDGSDLAAWLYNHQHDIDESVALPLFVQIALALHHMHGCHVLHRDLKPKNVFVFENGRVVVGDFGISKCLDLSNGFAQTLVGSPAYMCPEIFEGQPYHFKADVWALGCILYELLTGRCPFKASSYPALVTRITSGVFDPLPLSSRPSLARLVSSMLSLRPDDRPSIREILQSPGLQRYVQQYVERAHEYFNVDAQGEIARGALRSQQHELLEKGSVASQHAVHPTSGPEIDVKTLVKSKNISTADSTLDAKAIVQLRAVQTAQRYKAKPGGKIAMDVPRCDIHLHQFDANLPSNLHFQPPPAPPLQNPTWKSRQSLKVTPRGSPPKSPHHRTKTMRGVSPPPPPVVGIIRPPQLTFHGLVAQRKGAAMEVVGTQLKSATKSQALKDPKSTLPTNGGSHSIGVHRRVMTVYAVAALCFFNVSGGPIGSEPVFAAGGPAVGLIALCLFPFAWCIPMALVTAELSTAFPENGTQLSCSRWFALFKFLCGLCKGGFTVWVHHAFGPFWAFQEGLWFWLSGVIDAALYPSLAVTCVSKFIPELDALSATETWMAKAAMASLFALPNLLGIQLVGRGMMLLSMVVTLPFVVFSMAGFSNAASDWTVLTQVRHADTPWNATAFVESSGQEIAIQWKLLLTTVFWNCNGFANVSTFAGEVTDPGKAYPRALLLTLLALELSYLMPLSAGAVFNRPPWWSWTEISFSDLAHSLGGNGLLSLMTIATLASNWGQFTSEMFCVSFQLTGMAESGLAPSIFAARAAASDVPYVSVAVSHSLVLLLIQFDLDDVMTTANVISAMYQVLLLAAAVKLRVSMPHVRRPYRVPGSIHVLIALTVLPLCVASYLIYSPLEDILNSPGTSASNFVVPVVLVAGGAYAYALNVPSKEFGNSKDATAEESQRLA</sequence>
<dbReference type="Proteomes" id="UP000469452">
    <property type="component" value="Unassembled WGS sequence"/>
</dbReference>
<evidence type="ECO:0000313" key="12">
    <source>
        <dbReference type="Proteomes" id="UP000469452"/>
    </source>
</evidence>
<dbReference type="InterPro" id="IPR008271">
    <property type="entry name" value="Ser/Thr_kinase_AS"/>
</dbReference>
<feature type="transmembrane region" description="Helical" evidence="9">
    <location>
        <begin position="607"/>
        <end position="632"/>
    </location>
</feature>
<organism evidence="11 12">
    <name type="scientific">Aphanomyces astaci</name>
    <name type="common">Crayfish plague agent</name>
    <dbReference type="NCBI Taxonomy" id="112090"/>
    <lineage>
        <taxon>Eukaryota</taxon>
        <taxon>Sar</taxon>
        <taxon>Stramenopiles</taxon>
        <taxon>Oomycota</taxon>
        <taxon>Saprolegniomycetes</taxon>
        <taxon>Saprolegniales</taxon>
        <taxon>Verrucalvaceae</taxon>
        <taxon>Aphanomyces</taxon>
    </lineage>
</organism>
<feature type="transmembrane region" description="Helical" evidence="9">
    <location>
        <begin position="951"/>
        <end position="970"/>
    </location>
</feature>
<dbReference type="GO" id="GO:0005886">
    <property type="term" value="C:plasma membrane"/>
    <property type="evidence" value="ECO:0007669"/>
    <property type="project" value="UniProtKB-SubCell"/>
</dbReference>
<comment type="caution">
    <text evidence="11">The sequence shown here is derived from an EMBL/GenBank/DDBJ whole genome shotgun (WGS) entry which is preliminary data.</text>
</comment>
<dbReference type="Pfam" id="PF00069">
    <property type="entry name" value="Pkinase"/>
    <property type="match status" value="1"/>
</dbReference>
<keyword evidence="5 9" id="KW-1133">Transmembrane helix</keyword>
<dbReference type="PANTHER" id="PTHR45826:SF2">
    <property type="entry name" value="AMINO ACID TRANSPORTER"/>
    <property type="match status" value="1"/>
</dbReference>
<evidence type="ECO:0000256" key="2">
    <source>
        <dbReference type="ARBA" id="ARBA00022448"/>
    </source>
</evidence>
<dbReference type="PANTHER" id="PTHR45826">
    <property type="entry name" value="POLYAMINE TRANSPORTER PUT1"/>
    <property type="match status" value="1"/>
</dbReference>
<feature type="transmembrane region" description="Helical" evidence="9">
    <location>
        <begin position="879"/>
        <end position="898"/>
    </location>
</feature>
<feature type="compositionally biased region" description="Polar residues" evidence="8">
    <location>
        <begin position="404"/>
        <end position="414"/>
    </location>
</feature>
<evidence type="ECO:0000259" key="10">
    <source>
        <dbReference type="PROSITE" id="PS50011"/>
    </source>
</evidence>
<dbReference type="InterPro" id="IPR011009">
    <property type="entry name" value="Kinase-like_dom_sf"/>
</dbReference>
<keyword evidence="3" id="KW-1003">Cell membrane</keyword>
<feature type="transmembrane region" description="Helical" evidence="9">
    <location>
        <begin position="574"/>
        <end position="595"/>
    </location>
</feature>
<protein>
    <recommendedName>
        <fullName evidence="10">Protein kinase domain-containing protein</fullName>
    </recommendedName>
</protein>
<feature type="transmembrane region" description="Helical" evidence="9">
    <location>
        <begin position="759"/>
        <end position="781"/>
    </location>
</feature>
<feature type="region of interest" description="Disordered" evidence="8">
    <location>
        <begin position="390"/>
        <end position="441"/>
    </location>
</feature>
<dbReference type="Gene3D" id="1.20.1740.10">
    <property type="entry name" value="Amino acid/polyamine transporter I"/>
    <property type="match status" value="1"/>
</dbReference>
<dbReference type="SMART" id="SM00220">
    <property type="entry name" value="S_TKc"/>
    <property type="match status" value="1"/>
</dbReference>
<dbReference type="EMBL" id="VJMI01015769">
    <property type="protein sequence ID" value="KAF0724003.1"/>
    <property type="molecule type" value="Genomic_DNA"/>
</dbReference>
<dbReference type="PROSITE" id="PS50011">
    <property type="entry name" value="PROTEIN_KINASE_DOM"/>
    <property type="match status" value="1"/>
</dbReference>
<dbReference type="InterPro" id="IPR002293">
    <property type="entry name" value="AA/rel_permease1"/>
</dbReference>
<dbReference type="InterPro" id="IPR000719">
    <property type="entry name" value="Prot_kinase_dom"/>
</dbReference>
<feature type="transmembrane region" description="Helical" evidence="9">
    <location>
        <begin position="671"/>
        <end position="692"/>
    </location>
</feature>
<dbReference type="Gene3D" id="1.10.510.10">
    <property type="entry name" value="Transferase(Phosphotransferase) domain 1"/>
    <property type="match status" value="1"/>
</dbReference>
<feature type="transmembrane region" description="Helical" evidence="9">
    <location>
        <begin position="801"/>
        <end position="820"/>
    </location>
</feature>
<evidence type="ECO:0000256" key="4">
    <source>
        <dbReference type="ARBA" id="ARBA00022692"/>
    </source>
</evidence>
<reference evidence="11 12" key="1">
    <citation type="submission" date="2019-06" db="EMBL/GenBank/DDBJ databases">
        <title>Genomics analysis of Aphanomyces spp. identifies a new class of oomycete effector associated with host adaptation.</title>
        <authorList>
            <person name="Gaulin E."/>
        </authorList>
    </citation>
    <scope>NUCLEOTIDE SEQUENCE [LARGE SCALE GENOMIC DNA]</scope>
    <source>
        <strain evidence="11 12">E</strain>
    </source>
</reference>